<dbReference type="Pfam" id="PF00248">
    <property type="entry name" value="Aldo_ket_red"/>
    <property type="match status" value="1"/>
</dbReference>
<keyword evidence="1" id="KW-0560">Oxidoreductase</keyword>
<accession>A0A317PQ18</accession>
<dbReference type="AlphaFoldDB" id="A0A317PQ18"/>
<proteinExistence type="predicted"/>
<dbReference type="Gene3D" id="3.20.20.100">
    <property type="entry name" value="NADP-dependent oxidoreductase domain"/>
    <property type="match status" value="1"/>
</dbReference>
<dbReference type="PANTHER" id="PTHR43364:SF4">
    <property type="entry name" value="NAD(P)-LINKED OXIDOREDUCTASE SUPERFAMILY PROTEIN"/>
    <property type="match status" value="1"/>
</dbReference>
<comment type="caution">
    <text evidence="3">The sequence shown here is derived from an EMBL/GenBank/DDBJ whole genome shotgun (WGS) entry which is preliminary data.</text>
</comment>
<dbReference type="OrthoDB" id="9803483at2"/>
<evidence type="ECO:0000256" key="1">
    <source>
        <dbReference type="ARBA" id="ARBA00023002"/>
    </source>
</evidence>
<organism evidence="3 4">
    <name type="scientific">Hoeflea marina</name>
    <dbReference type="NCBI Taxonomy" id="274592"/>
    <lineage>
        <taxon>Bacteria</taxon>
        <taxon>Pseudomonadati</taxon>
        <taxon>Pseudomonadota</taxon>
        <taxon>Alphaproteobacteria</taxon>
        <taxon>Hyphomicrobiales</taxon>
        <taxon>Rhizobiaceae</taxon>
        <taxon>Hoeflea</taxon>
    </lineage>
</organism>
<dbReference type="EMBL" id="QGTR01000002">
    <property type="protein sequence ID" value="PWW02259.1"/>
    <property type="molecule type" value="Genomic_DNA"/>
</dbReference>
<dbReference type="CDD" id="cd19094">
    <property type="entry name" value="AKR_Tas-like"/>
    <property type="match status" value="1"/>
</dbReference>
<feature type="domain" description="NADP-dependent oxidoreductase" evidence="2">
    <location>
        <begin position="15"/>
        <end position="336"/>
    </location>
</feature>
<dbReference type="SUPFAM" id="SSF51430">
    <property type="entry name" value="NAD(P)-linked oxidoreductase"/>
    <property type="match status" value="1"/>
</dbReference>
<dbReference type="GO" id="GO:0016491">
    <property type="term" value="F:oxidoreductase activity"/>
    <property type="evidence" value="ECO:0007669"/>
    <property type="project" value="UniProtKB-KW"/>
</dbReference>
<dbReference type="Proteomes" id="UP000246352">
    <property type="component" value="Unassembled WGS sequence"/>
</dbReference>
<evidence type="ECO:0000313" key="4">
    <source>
        <dbReference type="Proteomes" id="UP000246352"/>
    </source>
</evidence>
<evidence type="ECO:0000259" key="2">
    <source>
        <dbReference type="Pfam" id="PF00248"/>
    </source>
</evidence>
<sequence length="346" mass="37910">MKMNQLGRTGISVSEICLGTMTWGEQNTEAEGHAQMDLAVGEGINFFDTAEMYSTNPTRPETQGRTEEIIGSWLAKSGRRNDIVLATKMNGDGIKWVRDGAPISRATVAEAVDGSLRRLGVDHIDLYQLHWPNRGSYCFRRNWLYDPSRQPKDAALDIHDTLEGLGDAVKAGKIRAIGLSNESAWGTMQFLKFSEAHGLPRIASIQNEYSLLARLFDTDMAEVAHQEDVGLLAYSPLAAGILTGKYQNGALPAGSRRAITENLGGRWTQRAEAATDAYHAVARRHGLDPVHMALAFCMARPFMTSTIIGATSIAQLRTCLGARDVRLSEAVLADIDVAHRDHAMPY</sequence>
<dbReference type="InterPro" id="IPR023210">
    <property type="entry name" value="NADP_OxRdtase_dom"/>
</dbReference>
<gene>
    <name evidence="3" type="ORF">DFR52_102927</name>
</gene>
<evidence type="ECO:0000313" key="3">
    <source>
        <dbReference type="EMBL" id="PWW02259.1"/>
    </source>
</evidence>
<name>A0A317PQ18_9HYPH</name>
<dbReference type="InterPro" id="IPR050523">
    <property type="entry name" value="AKR_Detox_Biosynth"/>
</dbReference>
<protein>
    <submittedName>
        <fullName evidence="3">Aryl-alcohol dehydrogenase-like predicted oxidoreductase</fullName>
    </submittedName>
</protein>
<reference evidence="3 4" key="1">
    <citation type="submission" date="2018-05" db="EMBL/GenBank/DDBJ databases">
        <title>Genomic Encyclopedia of Type Strains, Phase IV (KMG-IV): sequencing the most valuable type-strain genomes for metagenomic binning, comparative biology and taxonomic classification.</title>
        <authorList>
            <person name="Goeker M."/>
        </authorList>
    </citation>
    <scope>NUCLEOTIDE SEQUENCE [LARGE SCALE GENOMIC DNA]</scope>
    <source>
        <strain evidence="3 4">DSM 16791</strain>
    </source>
</reference>
<keyword evidence="4" id="KW-1185">Reference proteome</keyword>
<dbReference type="InterPro" id="IPR036812">
    <property type="entry name" value="NAD(P)_OxRdtase_dom_sf"/>
</dbReference>
<dbReference type="PANTHER" id="PTHR43364">
    <property type="entry name" value="NADH-SPECIFIC METHYLGLYOXAL REDUCTASE-RELATED"/>
    <property type="match status" value="1"/>
</dbReference>
<dbReference type="RefSeq" id="WP_110031952.1">
    <property type="nucleotide sequence ID" value="NZ_QGTR01000002.1"/>
</dbReference>